<gene>
    <name evidence="1" type="ORF">ONZ51_g1145</name>
</gene>
<dbReference type="Proteomes" id="UP001215151">
    <property type="component" value="Unassembled WGS sequence"/>
</dbReference>
<protein>
    <submittedName>
        <fullName evidence="1">Uncharacterized protein</fullName>
    </submittedName>
</protein>
<reference evidence="1" key="1">
    <citation type="submission" date="2022-11" db="EMBL/GenBank/DDBJ databases">
        <title>Genome Sequence of Cubamyces cubensis.</title>
        <authorList>
            <person name="Buettner E."/>
        </authorList>
    </citation>
    <scope>NUCLEOTIDE SEQUENCE</scope>
    <source>
        <strain evidence="1">MPL-01</strain>
    </source>
</reference>
<dbReference type="AlphaFoldDB" id="A0AAD7U251"/>
<accession>A0AAD7U251</accession>
<evidence type="ECO:0000313" key="1">
    <source>
        <dbReference type="EMBL" id="KAJ8496352.1"/>
    </source>
</evidence>
<dbReference type="Pfam" id="PF09234">
    <property type="entry name" value="DUF1963"/>
    <property type="match status" value="1"/>
</dbReference>
<organism evidence="1 2">
    <name type="scientific">Trametes cubensis</name>
    <dbReference type="NCBI Taxonomy" id="1111947"/>
    <lineage>
        <taxon>Eukaryota</taxon>
        <taxon>Fungi</taxon>
        <taxon>Dikarya</taxon>
        <taxon>Basidiomycota</taxon>
        <taxon>Agaricomycotina</taxon>
        <taxon>Agaricomycetes</taxon>
        <taxon>Polyporales</taxon>
        <taxon>Polyporaceae</taxon>
        <taxon>Trametes</taxon>
    </lineage>
</organism>
<proteinExistence type="predicted"/>
<comment type="caution">
    <text evidence="1">The sequence shown here is derived from an EMBL/GenBank/DDBJ whole genome shotgun (WGS) entry which is preliminary data.</text>
</comment>
<evidence type="ECO:0000313" key="2">
    <source>
        <dbReference type="Proteomes" id="UP001215151"/>
    </source>
</evidence>
<sequence length="266" mass="29936">MLPPLITPYFPQYAEDTVENSASKLLDGSISAIFGGLFPFLHPGEEWPKCKECGNRLVPYLQINVTTSNTPEDFRRRVPSLEPEGTTILQVLLCTTETNNGTCFEGWANCITEEESWLVRRIHFAADGHDLADAAAYESVRTELEESEEITVIPERVIIGWTAGRPETEHDEGYLYEPEDEQYYEEHEPAEGLKLLGYPIRGKYYNNTSVSDNCQAGDAGSHDEWQCLIQLGTREEDNPIYTTGNIYVNQCALHPDSFEAVSSGTW</sequence>
<keyword evidence="2" id="KW-1185">Reference proteome</keyword>
<dbReference type="InterPro" id="IPR015315">
    <property type="entry name" value="DUF1963"/>
</dbReference>
<dbReference type="EMBL" id="JAPEVG010000015">
    <property type="protein sequence ID" value="KAJ8496352.1"/>
    <property type="molecule type" value="Genomic_DNA"/>
</dbReference>
<dbReference type="Gene3D" id="2.30.320.10">
    <property type="entry name" value="YwqG-like"/>
    <property type="match status" value="1"/>
</dbReference>
<name>A0AAD7U251_9APHY</name>